<proteinExistence type="predicted"/>
<evidence type="ECO:0000256" key="1">
    <source>
        <dbReference type="SAM" id="MobiDB-lite"/>
    </source>
</evidence>
<keyword evidence="3" id="KW-1185">Reference proteome</keyword>
<dbReference type="OrthoDB" id="2313105at2759"/>
<feature type="region of interest" description="Disordered" evidence="1">
    <location>
        <begin position="332"/>
        <end position="364"/>
    </location>
</feature>
<sequence length="383" mass="44419">MEINSFSHNETRLLVINDEVVQITFKLHNESDISLYTEYHDLQEEIKQVIIAFVKFMDEDHIVDGEGYYLLCKRSIWNFGKNYIFYKNDQEILPHQYKYNFELEFMSQVVNRGKNKSITDSDKNNDSILREVSFEDNAGMPKSNNNAVNQEMLQHVTTRTNILPVENRDTRKGATSNTMNLRTPLLINRDKIQSFAENTYITPFDNQKHMQKPVDSAYESLFNYRESMEKNAYTTPIDNRGYKQEFENLKYSEFLRRSMANTHRTTFDYQEILDNVSGTLGNLILFAETFEQTSRESSQESFIRCNRTSQNSLESTSSLDFGSQTISGISKSQFTMPTKQISNKSYSTDDHGNDGEPLTQNSSSINLLNETVEECEGDNTIIR</sequence>
<accession>A0A9W4SGQ2</accession>
<dbReference type="EMBL" id="CAMKVN010000527">
    <property type="protein sequence ID" value="CAI2168862.1"/>
    <property type="molecule type" value="Genomic_DNA"/>
</dbReference>
<dbReference type="AlphaFoldDB" id="A0A9W4SGQ2"/>
<dbReference type="Proteomes" id="UP001153678">
    <property type="component" value="Unassembled WGS sequence"/>
</dbReference>
<reference evidence="2" key="1">
    <citation type="submission" date="2022-08" db="EMBL/GenBank/DDBJ databases">
        <authorList>
            <person name="Kallberg Y."/>
            <person name="Tangrot J."/>
            <person name="Rosling A."/>
        </authorList>
    </citation>
    <scope>NUCLEOTIDE SEQUENCE</scope>
    <source>
        <strain evidence="2">Wild A</strain>
    </source>
</reference>
<evidence type="ECO:0000313" key="2">
    <source>
        <dbReference type="EMBL" id="CAI2168862.1"/>
    </source>
</evidence>
<protein>
    <submittedName>
        <fullName evidence="2">2537_t:CDS:1</fullName>
    </submittedName>
</protein>
<gene>
    <name evidence="2" type="ORF">FWILDA_LOCUS3794</name>
</gene>
<name>A0A9W4SGQ2_9GLOM</name>
<feature type="compositionally biased region" description="Polar residues" evidence="1">
    <location>
        <begin position="332"/>
        <end position="346"/>
    </location>
</feature>
<organism evidence="2 3">
    <name type="scientific">Funneliformis geosporum</name>
    <dbReference type="NCBI Taxonomy" id="1117311"/>
    <lineage>
        <taxon>Eukaryota</taxon>
        <taxon>Fungi</taxon>
        <taxon>Fungi incertae sedis</taxon>
        <taxon>Mucoromycota</taxon>
        <taxon>Glomeromycotina</taxon>
        <taxon>Glomeromycetes</taxon>
        <taxon>Glomerales</taxon>
        <taxon>Glomeraceae</taxon>
        <taxon>Funneliformis</taxon>
    </lineage>
</organism>
<comment type="caution">
    <text evidence="2">The sequence shown here is derived from an EMBL/GenBank/DDBJ whole genome shotgun (WGS) entry which is preliminary data.</text>
</comment>
<evidence type="ECO:0000313" key="3">
    <source>
        <dbReference type="Proteomes" id="UP001153678"/>
    </source>
</evidence>